<proteinExistence type="predicted"/>
<dbReference type="VEuPathDB" id="FungiDB:PV08_03805"/>
<name>A0A0D1ZV70_9EURO</name>
<feature type="transmembrane region" description="Helical" evidence="2">
    <location>
        <begin position="555"/>
        <end position="577"/>
    </location>
</feature>
<evidence type="ECO:0000313" key="3">
    <source>
        <dbReference type="EMBL" id="KIW16617.1"/>
    </source>
</evidence>
<evidence type="ECO:0000256" key="1">
    <source>
        <dbReference type="SAM" id="MobiDB-lite"/>
    </source>
</evidence>
<evidence type="ECO:0000313" key="4">
    <source>
        <dbReference type="Proteomes" id="UP000053328"/>
    </source>
</evidence>
<dbReference type="RefSeq" id="XP_016236833.1">
    <property type="nucleotide sequence ID" value="XM_016378156.1"/>
</dbReference>
<keyword evidence="2" id="KW-1133">Transmembrane helix</keyword>
<accession>A0A0D1ZV70</accession>
<dbReference type="HOGENOM" id="CLU_014247_0_0_1"/>
<feature type="region of interest" description="Disordered" evidence="1">
    <location>
        <begin position="654"/>
        <end position="693"/>
    </location>
</feature>
<gene>
    <name evidence="3" type="ORF">PV08_03805</name>
</gene>
<feature type="transmembrane region" description="Helical" evidence="2">
    <location>
        <begin position="33"/>
        <end position="60"/>
    </location>
</feature>
<dbReference type="EMBL" id="KN847494">
    <property type="protein sequence ID" value="KIW16617.1"/>
    <property type="molecule type" value="Genomic_DNA"/>
</dbReference>
<reference evidence="3 4" key="1">
    <citation type="submission" date="2015-01" db="EMBL/GenBank/DDBJ databases">
        <title>The Genome Sequence of Exophiala spinifera CBS89968.</title>
        <authorList>
            <consortium name="The Broad Institute Genomics Platform"/>
            <person name="Cuomo C."/>
            <person name="de Hoog S."/>
            <person name="Gorbushina A."/>
            <person name="Stielow B."/>
            <person name="Teixiera M."/>
            <person name="Abouelleil A."/>
            <person name="Chapman S.B."/>
            <person name="Priest M."/>
            <person name="Young S.K."/>
            <person name="Wortman J."/>
            <person name="Nusbaum C."/>
            <person name="Birren B."/>
        </authorList>
    </citation>
    <scope>NUCLEOTIDE SEQUENCE [LARGE SCALE GENOMIC DNA]</scope>
    <source>
        <strain evidence="3 4">CBS 89968</strain>
    </source>
</reference>
<protein>
    <submittedName>
        <fullName evidence="3">Uncharacterized protein</fullName>
    </submittedName>
</protein>
<keyword evidence="2" id="KW-0472">Membrane</keyword>
<evidence type="ECO:0000256" key="2">
    <source>
        <dbReference type="SAM" id="Phobius"/>
    </source>
</evidence>
<dbReference type="GeneID" id="27330888"/>
<dbReference type="Proteomes" id="UP000053328">
    <property type="component" value="Unassembled WGS sequence"/>
</dbReference>
<feature type="compositionally biased region" description="Polar residues" evidence="1">
    <location>
        <begin position="657"/>
        <end position="667"/>
    </location>
</feature>
<dbReference type="OrthoDB" id="3540210at2759"/>
<feature type="transmembrane region" description="Helical" evidence="2">
    <location>
        <begin position="111"/>
        <end position="130"/>
    </location>
</feature>
<organism evidence="3 4">
    <name type="scientific">Exophiala spinifera</name>
    <dbReference type="NCBI Taxonomy" id="91928"/>
    <lineage>
        <taxon>Eukaryota</taxon>
        <taxon>Fungi</taxon>
        <taxon>Dikarya</taxon>
        <taxon>Ascomycota</taxon>
        <taxon>Pezizomycotina</taxon>
        <taxon>Eurotiomycetes</taxon>
        <taxon>Chaetothyriomycetidae</taxon>
        <taxon>Chaetothyriales</taxon>
        <taxon>Herpotrichiellaceae</taxon>
        <taxon>Exophiala</taxon>
    </lineage>
</organism>
<keyword evidence="4" id="KW-1185">Reference proteome</keyword>
<keyword evidence="2" id="KW-0812">Transmembrane</keyword>
<feature type="compositionally biased region" description="Polar residues" evidence="1">
    <location>
        <begin position="676"/>
        <end position="693"/>
    </location>
</feature>
<dbReference type="AlphaFoldDB" id="A0A0D1ZV70"/>
<sequence length="693" mass="75995">MSQTSVYTGIWTDWSHGRASGLTLTLTQNHSGYLLSFLAILVTFAGAQLWKIAAFILHNLGSGKPLQRHRLIHQQQQVILRNSQEAGSTILDLFRLVWAWRNQGARHSRTYVTIVLATLILVGFSAAGILTGEITKSASKHMLVQSNICGTWQATGDATSYATTTVYTQKNINDTLSAANYVANCYGDTLNSSFACTNFPRQSLPYVLQHNASCPFDDSFCIDGPTSAVSFDTGLLDSHLHLGINAPPKHRIQYRRRTVCSPLAFGDRFCRAENDTLSGLGAVDEFVRCYTGPTVYTNYTFSVDTHSYFVGTSGYQLQAYYAEGGANQTAWEPVPELSRTDADVTLFYLAQNNVVYANPVDDPFFSAHRVRYAPFGTNRDALANVTVYAFDSWIDAMGCTDQHQICNSSPLNSSSQVCTPLTALLGVEEAILANGTDEKSAHLAMNPYQLSTAVRVFEAVDGWAIFDVVNARGAAAMKANDVLVGLNGPGLPIDQWVVETRTWFAQTLAAVQSAIIQYTTGPGTTDGEIVPPANKYDAEGCKSQLIHNSGAYQNFSVLGIAIVVALSGVIILCSFLLRPLTDLLLYRGGARQWHRQLWVMEDKLQLQRLAYQGAGHRQGWHRVHESVPVSDKDQLFDDMTAVEDRATTPPLNYPMSGFSQSTHQENGQLPFGFSDGNGTQSMKEASSLLRSHQ</sequence>